<dbReference type="InterPro" id="IPR056809">
    <property type="entry name" value="HEAT_GCN1_fung"/>
</dbReference>
<dbReference type="GO" id="GO:0005829">
    <property type="term" value="C:cytosol"/>
    <property type="evidence" value="ECO:0007669"/>
    <property type="project" value="TreeGrafter"/>
</dbReference>
<dbReference type="SUPFAM" id="SSF48371">
    <property type="entry name" value="ARM repeat"/>
    <property type="match status" value="3"/>
</dbReference>
<feature type="repeat" description="HEAT" evidence="2">
    <location>
        <begin position="1573"/>
        <end position="1609"/>
    </location>
</feature>
<dbReference type="SUPFAM" id="SSF56112">
    <property type="entry name" value="Protein kinase-like (PK-like)"/>
    <property type="match status" value="1"/>
</dbReference>
<evidence type="ECO:0000313" key="7">
    <source>
        <dbReference type="Proteomes" id="UP000536275"/>
    </source>
</evidence>
<dbReference type="Pfam" id="PF24984">
    <property type="entry name" value="HEAT_EF3_GNC1"/>
    <property type="match status" value="1"/>
</dbReference>
<dbReference type="Pfam" id="PF24916">
    <property type="entry name" value="HEAT_GCN1_fung"/>
    <property type="match status" value="1"/>
</dbReference>
<dbReference type="Gene3D" id="1.25.10.10">
    <property type="entry name" value="Leucine-rich Repeat Variant"/>
    <property type="match status" value="4"/>
</dbReference>
<dbReference type="Pfam" id="PF12074">
    <property type="entry name" value="Gcn1_N"/>
    <property type="match status" value="1"/>
</dbReference>
<dbReference type="InterPro" id="IPR057546">
    <property type="entry name" value="HEAT_GCN1"/>
</dbReference>
<keyword evidence="1" id="KW-0677">Repeat</keyword>
<dbReference type="InterPro" id="IPR008271">
    <property type="entry name" value="Ser/Thr_kinase_AS"/>
</dbReference>
<dbReference type="Pfam" id="PF25786">
    <property type="entry name" value="HEAT_GCN1_C"/>
    <property type="match status" value="1"/>
</dbReference>
<feature type="domain" description="Protein kinase" evidence="5">
    <location>
        <begin position="2436"/>
        <end position="2721"/>
    </location>
</feature>
<dbReference type="GO" id="GO:0034198">
    <property type="term" value="P:cellular response to amino acid starvation"/>
    <property type="evidence" value="ECO:0007669"/>
    <property type="project" value="TreeGrafter"/>
</dbReference>
<evidence type="ECO:0000259" key="5">
    <source>
        <dbReference type="PROSITE" id="PS50011"/>
    </source>
</evidence>
<sequence>MPDSWETLEPVYEKGISDSLVSVRIPILSSIKSVLSEIPEQELNKIVVALLKTFNYYHDAQSRNTVLSVLQAIGGHNANYFQVYLRFIKQQVDGPALPITDYMTLLQWINAFVVDLARLGKLDDSVALAQGKLLSKCIIFEGKRRRIYKSAIQTTKTAISDAVAIDSGYLDIIVKNKSFALLGVLDSALDKHPGLFEVYKEKYAPEILDFFVNQGLLSKVPPPTQDLAVFGSCIKSLVIDFSGLVPHIEKAILRSSENSFVYTLPVLFENLSIDIELSAKLVNAIISGIKSTKEHVRTGAAKTLELALQKNTADLVDEIFRTIKATSNAEAKALIIKSLLHLHDSEKIVKQLLPLVSKDQNETSLASSVRVFTYHSLKYHNDEVVKQFITGFNSAKLRRVWFAEFGELVETVPFPEFVPEFEKILKGIEEAPLPSVSNKSIVCAFVILALTGKDSPLLNDSRIFSKLDEVELKWLVRALKNDPAGWIYVLTNAPYKIRLFALEKVVLNDELSEGLIKELLNGDLAHVGPVFALLSRYTKNFTSLILPASKAGVDWIALAQKSKIDLGKLVGENFGAIFNECVNDGSPAAIKAIADIAFIQPDLIEPIVSLIDLDVSKLNFSQQEIDIYQGQEGELVVNVLNEKQLDKNSKDYEIKKWEQSIKKELKQPKKLSKEEQALVNKQLAKESEIRTRVGEVVKRTNFVISLIIQLTKQARLVNNGANLWFPVAVNKLLALPQSPLFNPIDAFLELSSLISPRLGVLCKFIGVATLRSYGLKLDESLEQEPLVSLLGRILYRIKMLSDQQPLDSLSLSYVLPLLTRVLYDGKAVAIKNASKVAVTSEFVEEDPEEEQLLLAIEIISAHAESFEDDKIPRTSILEVLISLMKLPSKAKLSKECFLSLCQHIAFNICEGDLQLLLGSLITPHVFVRSTLLEGLDAEFELEKYSKELFVVAHDNDQNCREIAQTIWDDNELKVEDASNLLSLFGNSDAGLRNSIAHAYVDACQQTALNIQELFALYEEKKDPPAPKLDQFGLVIKSTIDNRDRWEERSTVAIALKLLAPLYTEAHVKQLFEFLVETCDKDELVAQELQDAGVEAIKLHGASNVEVLIPIFENSLAKTSKESVVVLYGTLARDLDKNDPRLKIIIDRLMKSLDTPAVQYAVSECIAPLVVAMDNLPQVFDELFEKLFTAKKVSSRRGAAYGIAGLVKGSGIKSLSSYDIIRNLTDAAEEKDAIKRESVSVAFETLSRSLGKYFEPYVLEILPIILKSLGDPIPEVRLATDNAAKEIMKNTTSFGVKKLIPLAISNLDEIAWRSKKGSVELLGSMAYLDPTQLSASLSIIIPQIVGVLNDTHKEVRKAASAALQRFGEVIRNPEIQAIVPDLINAIGDPTKYTDEALDKLIKTQFVHYIDGPSLALIIHVIYRGMKDRASTKKKACQIVGNMAILVDSKDLRPYLNELVGELEIAMVDPVPATRSTAARALGSLVEKLGEDSFPGLIGKLVATLEDDTKAGDRLGSAQALAEVICGLGINKLEEMLPLILSSAGAPRTRAGFMPLLLFLPVCFGSQFSPYLNKIIPPILKGLADQDEEVRDTALKAGRLIVKNYAKKAVDLLLPELENGLSDSSYRIRLSSVELTGDLLFQITGISGKNELTEDQNLNKTLVEVLGQERRDRVLALLFVCRSDVAGIVRNATVDIWKALVANTPRTVKEILPSLTAIVVSKLSSPDDVQRTIAAQTLGEMVRRVGANALAQLLPTLQESDDKQGVCIAVTELIKSTSHDGLVQYQDIFIDIIKDGLVSSREEAAVAFDELHQELGKVVIDEIVPDLLKRLKEPNALLALKDIMSKKSDVIFPILLPTLLTSPVDTEALAALAPVAGSALYKRLAVIINTLVNAESEAIDEVMLSVEDDGVHTLMQIIMGLLKDEDTKRRVFIFSRLAGFFANTELDYSMYLEDMVTRLILSLADPSPDVVKGAFEALSALVKRQPKEVLEKLVKPAKQTLDLCIDIPAFSLPKGPNCILPIFLHGLMYGNHKEEAALGIADIIDKTPAENLRPFSTSITGPLIRVIGEKVASDIKAAILVALNNLLLKIPQFLRPFIPQLQRTFVRSLSDSNEKLRKRAVVALGTLIKFQPRVDSLVTELVNGSKTSEYKDSMLKAMLVVVEQAGKNLSEASKQAILSVAEQEMDPVLIGSLAGSLSEEEAESILDGILASQTKFSILAINSFLKYSPDHVKNNAGVAEFVVGCANSDNAYMSDNATIAIGKLLLLGVESKELVDQLALNAVAPKSSSPDTRRLSLVVLRTVARHKGITDLDTVVPSIFACVRDPIIPIKLAAEKAYLEVFDMVNGSAKFDGWFKNENLTTVTGTTIAARSIGDYTKRVATRLAGVERERIEAGGDEETLFSDRIEDENEIWQVGKASLDWECSIEGLKEAIIPSDERLVSLLSADISGVVLVDNPNTGELGRVDGPGLFGLRKEIEYTSMTSQERNHIISELRILRELDHPHIVKYYRHDHIPEKKMIHIYMEYCEGGDLAKVIKNFRASKSRIPEEFVWQVLVQVLLALYRCHYGVDAEKVNLFKTASEPKYANSIIHRDIKPDNIFVGSCIKLGDFGLAKMLSANDFAKTYVGTPYYMSPEVLLDDPYSPVCDIWSLGCVLYELCTLEPPFKAKSHLQLQAKIKRGVIEEVPDFYSSQLRTLIRSCITVDPEERPTCFDLIDSLAVRFLRKEMELKEMNENLEEYKKQLLKRSKELKETSKELDEYKQELAIELESKEIRMEYQREFNLVVEQEVKRRLEQRKPHGPRPLEDVSPRSPLKERNRPRVTDALERLHLEKRHTPEFEYISKYR</sequence>
<protein>
    <submittedName>
        <fullName evidence="6">Protein kinase domain family protein</fullName>
    </submittedName>
</protein>
<dbReference type="Pfam" id="PF24987">
    <property type="entry name" value="HEAT_EF3_N"/>
    <property type="match status" value="2"/>
</dbReference>
<dbReference type="InterPro" id="IPR022716">
    <property type="entry name" value="Gcn1_N"/>
</dbReference>
<dbReference type="PROSITE" id="PS50077">
    <property type="entry name" value="HEAT_REPEAT"/>
    <property type="match status" value="2"/>
</dbReference>
<accession>A0A8H6BV83</accession>
<dbReference type="CDD" id="cd08217">
    <property type="entry name" value="STKc_Nek2"/>
    <property type="match status" value="1"/>
</dbReference>
<name>A0A8H6BV83_CANAX</name>
<dbReference type="PANTHER" id="PTHR23346:SF7">
    <property type="entry name" value="STALLED RIBOSOME SENSOR GCN1"/>
    <property type="match status" value="1"/>
</dbReference>
<dbReference type="SMART" id="SM00220">
    <property type="entry name" value="S_TKc"/>
    <property type="match status" value="1"/>
</dbReference>
<dbReference type="GO" id="GO:0006417">
    <property type="term" value="P:regulation of translation"/>
    <property type="evidence" value="ECO:0007669"/>
    <property type="project" value="TreeGrafter"/>
</dbReference>
<dbReference type="SMART" id="SM01349">
    <property type="entry name" value="TOG"/>
    <property type="match status" value="2"/>
</dbReference>
<dbReference type="InterPro" id="IPR000719">
    <property type="entry name" value="Prot_kinase_dom"/>
</dbReference>
<dbReference type="Pfam" id="PF00069">
    <property type="entry name" value="Pkinase"/>
    <property type="match status" value="1"/>
</dbReference>
<organism evidence="6 7">
    <name type="scientific">Candida albicans</name>
    <name type="common">Yeast</name>
    <dbReference type="NCBI Taxonomy" id="5476"/>
    <lineage>
        <taxon>Eukaryota</taxon>
        <taxon>Fungi</taxon>
        <taxon>Dikarya</taxon>
        <taxon>Ascomycota</taxon>
        <taxon>Saccharomycotina</taxon>
        <taxon>Pichiomycetes</taxon>
        <taxon>Debaryomycetaceae</taxon>
        <taxon>Candida/Lodderomyces clade</taxon>
        <taxon>Candida</taxon>
    </lineage>
</organism>
<dbReference type="Gene3D" id="3.30.200.20">
    <property type="entry name" value="Phosphorylase Kinase, domain 1"/>
    <property type="match status" value="1"/>
</dbReference>
<dbReference type="GO" id="GO:0019887">
    <property type="term" value="F:protein kinase regulator activity"/>
    <property type="evidence" value="ECO:0007669"/>
    <property type="project" value="TreeGrafter"/>
</dbReference>
<dbReference type="GO" id="GO:0005524">
    <property type="term" value="F:ATP binding"/>
    <property type="evidence" value="ECO:0007669"/>
    <property type="project" value="InterPro"/>
</dbReference>
<evidence type="ECO:0000256" key="3">
    <source>
        <dbReference type="SAM" id="Coils"/>
    </source>
</evidence>
<dbReference type="Pfam" id="PF23271">
    <property type="entry name" value="HEAT_GCN1"/>
    <property type="match status" value="1"/>
</dbReference>
<dbReference type="PROSITE" id="PS50011">
    <property type="entry name" value="PROTEIN_KINASE_DOM"/>
    <property type="match status" value="1"/>
</dbReference>
<keyword evidence="6" id="KW-0418">Kinase</keyword>
<dbReference type="InterPro" id="IPR011009">
    <property type="entry name" value="Kinase-like_dom_sf"/>
</dbReference>
<dbReference type="InterPro" id="IPR034085">
    <property type="entry name" value="TOG"/>
</dbReference>
<keyword evidence="3" id="KW-0175">Coiled coil</keyword>
<proteinExistence type="predicted"/>
<gene>
    <name evidence="6" type="ORF">FOB64_005585</name>
</gene>
<comment type="caution">
    <text evidence="6">The sequence shown here is derived from an EMBL/GenBank/DDBJ whole genome shotgun (WGS) entry which is preliminary data.</text>
</comment>
<feature type="region of interest" description="Disordered" evidence="4">
    <location>
        <begin position="2790"/>
        <end position="2826"/>
    </location>
</feature>
<dbReference type="Gene3D" id="1.10.510.10">
    <property type="entry name" value="Transferase(Phosphotransferase) domain 1"/>
    <property type="match status" value="1"/>
</dbReference>
<feature type="coiled-coil region" evidence="3">
    <location>
        <begin position="2720"/>
        <end position="2768"/>
    </location>
</feature>
<evidence type="ECO:0000256" key="1">
    <source>
        <dbReference type="ARBA" id="ARBA00022737"/>
    </source>
</evidence>
<dbReference type="PROSITE" id="PS00108">
    <property type="entry name" value="PROTEIN_KINASE_ST"/>
    <property type="match status" value="1"/>
</dbReference>
<dbReference type="InterPro" id="IPR016024">
    <property type="entry name" value="ARM-type_fold"/>
</dbReference>
<evidence type="ECO:0000256" key="2">
    <source>
        <dbReference type="PROSITE-ProRule" id="PRU00103"/>
    </source>
</evidence>
<keyword evidence="6" id="KW-0808">Transferase</keyword>
<evidence type="ECO:0000256" key="4">
    <source>
        <dbReference type="SAM" id="MobiDB-lite"/>
    </source>
</evidence>
<dbReference type="GO" id="GO:0004672">
    <property type="term" value="F:protein kinase activity"/>
    <property type="evidence" value="ECO:0007669"/>
    <property type="project" value="InterPro"/>
</dbReference>
<dbReference type="InterPro" id="IPR021133">
    <property type="entry name" value="HEAT_type_2"/>
</dbReference>
<dbReference type="InterPro" id="IPR011989">
    <property type="entry name" value="ARM-like"/>
</dbReference>
<dbReference type="PANTHER" id="PTHR23346">
    <property type="entry name" value="TRANSLATIONAL ACTIVATOR GCN1-RELATED"/>
    <property type="match status" value="1"/>
</dbReference>
<evidence type="ECO:0000313" key="6">
    <source>
        <dbReference type="EMBL" id="KAF6064001.1"/>
    </source>
</evidence>
<feature type="repeat" description="HEAT" evidence="2">
    <location>
        <begin position="1339"/>
        <end position="1376"/>
    </location>
</feature>
<dbReference type="EMBL" id="JABWAD010000060">
    <property type="protein sequence ID" value="KAF6064001.1"/>
    <property type="molecule type" value="Genomic_DNA"/>
</dbReference>
<reference evidence="6 7" key="1">
    <citation type="submission" date="2020-03" db="EMBL/GenBank/DDBJ databases">
        <title>FDA dAtabase for Regulatory Grade micrObial Sequences (FDA-ARGOS): Supporting development and validation of Infectious Disease Dx tests.</title>
        <authorList>
            <person name="Campos J."/>
            <person name="Goldberg B."/>
            <person name="Tallon L."/>
            <person name="Sadzewicz L."/>
            <person name="Vavikolanu K."/>
            <person name="Mehta A."/>
            <person name="Aluvathingal J."/>
            <person name="Nadendla S."/>
            <person name="Nandy P."/>
            <person name="Geyer C."/>
            <person name="Yan Y."/>
            <person name="Sichtig H."/>
        </authorList>
    </citation>
    <scope>NUCLEOTIDE SEQUENCE [LARGE SCALE GENOMIC DNA]</scope>
    <source>
        <strain evidence="6 7">FDAARGOS_656</strain>
    </source>
</reference>
<dbReference type="Proteomes" id="UP000536275">
    <property type="component" value="Unassembled WGS sequence"/>
</dbReference>